<dbReference type="EMBL" id="CADCTC010000040">
    <property type="protein sequence ID" value="CAA9224005.1"/>
    <property type="molecule type" value="Genomic_DNA"/>
</dbReference>
<protein>
    <submittedName>
        <fullName evidence="2">Uncharacterized protein</fullName>
    </submittedName>
</protein>
<accession>A0A6J4HGD5</accession>
<gene>
    <name evidence="2" type="ORF">AVDCRST_MAG77-627</name>
</gene>
<organism evidence="2">
    <name type="scientific">uncultured Chloroflexota bacterium</name>
    <dbReference type="NCBI Taxonomy" id="166587"/>
    <lineage>
        <taxon>Bacteria</taxon>
        <taxon>Bacillati</taxon>
        <taxon>Chloroflexota</taxon>
        <taxon>environmental samples</taxon>
    </lineage>
</organism>
<proteinExistence type="predicted"/>
<sequence length="239" mass="26336">MAALPACARVGAHGPQRRAGEWPNGRRTAARHAALPPPSRSGIVAPIPSRTPAASPPSPGHGLALTRVTGRFRPERAPRCWSRTLDAAGTCRPLPSRFFRFLFGRFRCATVSQNTPRRQTDARSADALASAPQRNGQAGSRRQTALRNGTETRRHYPWSCGGVRYPVTPFQDRQLDDHANRRSAQERTCPACGRLSVLKRMLENDGSLHLVCRQEQCDYRRVVPLEHLTAFFLLASAAG</sequence>
<feature type="region of interest" description="Disordered" evidence="1">
    <location>
        <begin position="1"/>
        <end position="62"/>
    </location>
</feature>
<feature type="region of interest" description="Disordered" evidence="1">
    <location>
        <begin position="112"/>
        <end position="153"/>
    </location>
</feature>
<dbReference type="AlphaFoldDB" id="A0A6J4HGD5"/>
<feature type="compositionally biased region" description="Polar residues" evidence="1">
    <location>
        <begin position="132"/>
        <end position="149"/>
    </location>
</feature>
<evidence type="ECO:0000313" key="2">
    <source>
        <dbReference type="EMBL" id="CAA9224005.1"/>
    </source>
</evidence>
<name>A0A6J4HGD5_9CHLR</name>
<evidence type="ECO:0000256" key="1">
    <source>
        <dbReference type="SAM" id="MobiDB-lite"/>
    </source>
</evidence>
<reference evidence="2" key="1">
    <citation type="submission" date="2020-02" db="EMBL/GenBank/DDBJ databases">
        <authorList>
            <person name="Meier V. D."/>
        </authorList>
    </citation>
    <scope>NUCLEOTIDE SEQUENCE</scope>
    <source>
        <strain evidence="2">AVDCRST_MAG77</strain>
    </source>
</reference>